<keyword evidence="2" id="KW-1185">Reference proteome</keyword>
<dbReference type="KEGG" id="lact:D7I46_10485"/>
<evidence type="ECO:0000313" key="2">
    <source>
        <dbReference type="Proteomes" id="UP000269374"/>
    </source>
</evidence>
<dbReference type="RefSeq" id="WP_120772828.1">
    <property type="nucleotide sequence ID" value="NZ_CP032627.1"/>
</dbReference>
<organism evidence="1 2">
    <name type="scientific">Lactococcus allomyrinae</name>
    <dbReference type="NCBI Taxonomy" id="2419773"/>
    <lineage>
        <taxon>Bacteria</taxon>
        <taxon>Bacillati</taxon>
        <taxon>Bacillota</taxon>
        <taxon>Bacilli</taxon>
        <taxon>Lactobacillales</taxon>
        <taxon>Streptococcaceae</taxon>
        <taxon>Lactococcus</taxon>
    </lineage>
</organism>
<dbReference type="AlphaFoldDB" id="A0A387BC58"/>
<proteinExistence type="predicted"/>
<reference evidence="1 2" key="1">
    <citation type="submission" date="2018-09" db="EMBL/GenBank/DDBJ databases">
        <title>Genome sequencing of strain 1JSPR-7.</title>
        <authorList>
            <person name="Heo J."/>
            <person name="Kim S.-J."/>
            <person name="Kwon S.-W."/>
        </authorList>
    </citation>
    <scope>NUCLEOTIDE SEQUENCE [LARGE SCALE GENOMIC DNA]</scope>
    <source>
        <strain evidence="1 2">1JSPR-7</strain>
    </source>
</reference>
<accession>A0A387BC58</accession>
<dbReference type="Proteomes" id="UP000269374">
    <property type="component" value="Chromosome"/>
</dbReference>
<sequence>MKITKQIAQANLNLLKTFMNSFANEAQGTEIAFEVKGALSVLDNALAQSGEEQAEYQPKTPASIRLKNIKKFLEEWIDDDAASATSAEVDLLAELLGFRELVEFPDVFDKDDEDNIKAQIQELYSLNNSMITADPNHIPRYTDGTIIKPSDLADMNMNALDNIAELIGFELEE</sequence>
<gene>
    <name evidence="1" type="ORF">D7I46_10485</name>
</gene>
<evidence type="ECO:0000313" key="1">
    <source>
        <dbReference type="EMBL" id="AYG01455.1"/>
    </source>
</evidence>
<name>A0A387BC58_9LACT</name>
<dbReference type="EMBL" id="CP032627">
    <property type="protein sequence ID" value="AYG01455.1"/>
    <property type="molecule type" value="Genomic_DNA"/>
</dbReference>
<protein>
    <submittedName>
        <fullName evidence="1">Uncharacterized protein</fullName>
    </submittedName>
</protein>
<dbReference type="OrthoDB" id="2243540at2"/>